<reference evidence="1 2" key="1">
    <citation type="journal article" date="2015" name="MBio">
        <title>Genome-Resolved Metagenomic Analysis Reveals Roles for Candidate Phyla and Other Microbial Community Members in Biogeochemical Transformations in Oil Reservoirs.</title>
        <authorList>
            <person name="Hu P."/>
            <person name="Tom L."/>
            <person name="Singh A."/>
            <person name="Thomas B.C."/>
            <person name="Baker B.J."/>
            <person name="Piceno Y.M."/>
            <person name="Andersen G.L."/>
            <person name="Banfield J.F."/>
        </authorList>
    </citation>
    <scope>NUCLEOTIDE SEQUENCE [LARGE SCALE GENOMIC DNA]</scope>
    <source>
        <strain evidence="1">46_26</strain>
    </source>
</reference>
<gene>
    <name evidence="1" type="ORF">XD57_1402</name>
</gene>
<proteinExistence type="predicted"/>
<dbReference type="EMBL" id="LGFG01000148">
    <property type="protein sequence ID" value="KUK22497.1"/>
    <property type="molecule type" value="Genomic_DNA"/>
</dbReference>
<sequence length="38" mass="4453">MGVKNETMAYLEVLRYLYHKRPMGKVKPGLERISMLLS</sequence>
<organism evidence="1 2">
    <name type="scientific">Thermotoga petrophila</name>
    <dbReference type="NCBI Taxonomy" id="93929"/>
    <lineage>
        <taxon>Bacteria</taxon>
        <taxon>Thermotogati</taxon>
        <taxon>Thermotogota</taxon>
        <taxon>Thermotogae</taxon>
        <taxon>Thermotogales</taxon>
        <taxon>Thermotogaceae</taxon>
        <taxon>Thermotoga</taxon>
    </lineage>
</organism>
<accession>A0A101EPG5</accession>
<dbReference type="AlphaFoldDB" id="A0A101EPG5"/>
<dbReference type="Proteomes" id="UP000058636">
    <property type="component" value="Unassembled WGS sequence"/>
</dbReference>
<evidence type="ECO:0000313" key="1">
    <source>
        <dbReference type="EMBL" id="KUK22497.1"/>
    </source>
</evidence>
<name>A0A101EPG5_9THEM</name>
<comment type="caution">
    <text evidence="1">The sequence shown here is derived from an EMBL/GenBank/DDBJ whole genome shotgun (WGS) entry which is preliminary data.</text>
</comment>
<protein>
    <submittedName>
        <fullName evidence="1">Folylpolyglutamate synthase/dihydrofolate synthase</fullName>
    </submittedName>
</protein>
<feature type="non-terminal residue" evidence="1">
    <location>
        <position position="38"/>
    </location>
</feature>
<evidence type="ECO:0000313" key="2">
    <source>
        <dbReference type="Proteomes" id="UP000058636"/>
    </source>
</evidence>